<accession>A0A0A1TKA1</accession>
<feature type="transmembrane region" description="Helical" evidence="1">
    <location>
        <begin position="96"/>
        <end position="118"/>
    </location>
</feature>
<gene>
    <name evidence="2" type="ORF">VHEMI06791</name>
</gene>
<reference evidence="2 3" key="1">
    <citation type="journal article" date="2015" name="Genome Announc.">
        <title>Draft Genome Sequence and Gene Annotation of the Entomopathogenic Fungus Verticillium hemipterigenum.</title>
        <authorList>
            <person name="Horn F."/>
            <person name="Habel A."/>
            <person name="Scharf D.H."/>
            <person name="Dworschak J."/>
            <person name="Brakhage A.A."/>
            <person name="Guthke R."/>
            <person name="Hertweck C."/>
            <person name="Linde J."/>
        </authorList>
    </citation>
    <scope>NUCLEOTIDE SEQUENCE [LARGE SCALE GENOMIC DNA]</scope>
</reference>
<keyword evidence="1" id="KW-0472">Membrane</keyword>
<sequence>MGAPPQYCPTAIMPCCRQPVDLEANTGCACPQSVNLPANTGCCCPQPVDVPANKGCYCPQSVDLPVANTTRRYRQPLDVQDNTTTPTNLDWTPRKIIFLSLTLLILLTIGITVSIHLVKKNY</sequence>
<dbReference type="HOGENOM" id="CLU_2028332_0_0_1"/>
<evidence type="ECO:0000256" key="1">
    <source>
        <dbReference type="SAM" id="Phobius"/>
    </source>
</evidence>
<protein>
    <submittedName>
        <fullName evidence="2">Uncharacterized protein</fullName>
    </submittedName>
</protein>
<keyword evidence="1" id="KW-0812">Transmembrane</keyword>
<proteinExistence type="predicted"/>
<name>A0A0A1TKA1_9HYPO</name>
<evidence type="ECO:0000313" key="3">
    <source>
        <dbReference type="Proteomes" id="UP000039046"/>
    </source>
</evidence>
<keyword evidence="1" id="KW-1133">Transmembrane helix</keyword>
<dbReference type="AlphaFoldDB" id="A0A0A1TKA1"/>
<keyword evidence="3" id="KW-1185">Reference proteome</keyword>
<organism evidence="2 3">
    <name type="scientific">[Torrubiella] hemipterigena</name>
    <dbReference type="NCBI Taxonomy" id="1531966"/>
    <lineage>
        <taxon>Eukaryota</taxon>
        <taxon>Fungi</taxon>
        <taxon>Dikarya</taxon>
        <taxon>Ascomycota</taxon>
        <taxon>Pezizomycotina</taxon>
        <taxon>Sordariomycetes</taxon>
        <taxon>Hypocreomycetidae</taxon>
        <taxon>Hypocreales</taxon>
        <taxon>Clavicipitaceae</taxon>
        <taxon>Clavicipitaceae incertae sedis</taxon>
        <taxon>'Torrubiella' clade</taxon>
    </lineage>
</organism>
<dbReference type="Proteomes" id="UP000039046">
    <property type="component" value="Unassembled WGS sequence"/>
</dbReference>
<evidence type="ECO:0000313" key="2">
    <source>
        <dbReference type="EMBL" id="CEJ91053.1"/>
    </source>
</evidence>
<dbReference type="EMBL" id="CDHN01000003">
    <property type="protein sequence ID" value="CEJ91053.1"/>
    <property type="molecule type" value="Genomic_DNA"/>
</dbReference>